<comment type="caution">
    <text evidence="2">The sequence shown here is derived from an EMBL/GenBank/DDBJ whole genome shotgun (WGS) entry which is preliminary data.</text>
</comment>
<protein>
    <submittedName>
        <fullName evidence="2">Uncharacterized protein</fullName>
    </submittedName>
</protein>
<dbReference type="EMBL" id="MU842911">
    <property type="protein sequence ID" value="KAK2026604.1"/>
    <property type="molecule type" value="Genomic_DNA"/>
</dbReference>
<organism evidence="2 3">
    <name type="scientific">Colletotrichum zoysiae</name>
    <dbReference type="NCBI Taxonomy" id="1216348"/>
    <lineage>
        <taxon>Eukaryota</taxon>
        <taxon>Fungi</taxon>
        <taxon>Dikarya</taxon>
        <taxon>Ascomycota</taxon>
        <taxon>Pezizomycotina</taxon>
        <taxon>Sordariomycetes</taxon>
        <taxon>Hypocreomycetidae</taxon>
        <taxon>Glomerellales</taxon>
        <taxon>Glomerellaceae</taxon>
        <taxon>Colletotrichum</taxon>
        <taxon>Colletotrichum graminicola species complex</taxon>
    </lineage>
</organism>
<dbReference type="AlphaFoldDB" id="A0AAD9HEG9"/>
<accession>A0AAD9HEG9</accession>
<dbReference type="Proteomes" id="UP001232148">
    <property type="component" value="Unassembled WGS sequence"/>
</dbReference>
<sequence>MSLSSRPSTFSLPSLSLSPSCSYSGPHGRCGAVAGPYMIGGFVTQLVRRLPDSDYCTTPLPPSEHAPDAAWKGSRTIAVDLFVASEVIRYGSSKKVIKKKDFRLFCGLGKSAAHQHT</sequence>
<evidence type="ECO:0000256" key="1">
    <source>
        <dbReference type="SAM" id="MobiDB-lite"/>
    </source>
</evidence>
<proteinExistence type="predicted"/>
<name>A0AAD9HEG9_9PEZI</name>
<reference evidence="2" key="1">
    <citation type="submission" date="2021-06" db="EMBL/GenBank/DDBJ databases">
        <title>Comparative genomics, transcriptomics and evolutionary studies reveal genomic signatures of adaptation to plant cell wall in hemibiotrophic fungi.</title>
        <authorList>
            <consortium name="DOE Joint Genome Institute"/>
            <person name="Baroncelli R."/>
            <person name="Diaz J.F."/>
            <person name="Benocci T."/>
            <person name="Peng M."/>
            <person name="Battaglia E."/>
            <person name="Haridas S."/>
            <person name="Andreopoulos W."/>
            <person name="Labutti K."/>
            <person name="Pangilinan J."/>
            <person name="Floch G.L."/>
            <person name="Makela M.R."/>
            <person name="Henrissat B."/>
            <person name="Grigoriev I.V."/>
            <person name="Crouch J.A."/>
            <person name="De Vries R.P."/>
            <person name="Sukno S.A."/>
            <person name="Thon M.R."/>
        </authorList>
    </citation>
    <scope>NUCLEOTIDE SEQUENCE</scope>
    <source>
        <strain evidence="2">MAFF235873</strain>
    </source>
</reference>
<gene>
    <name evidence="2" type="ORF">LX32DRAFT_641732</name>
</gene>
<evidence type="ECO:0000313" key="3">
    <source>
        <dbReference type="Proteomes" id="UP001232148"/>
    </source>
</evidence>
<keyword evidence="3" id="KW-1185">Reference proteome</keyword>
<evidence type="ECO:0000313" key="2">
    <source>
        <dbReference type="EMBL" id="KAK2026604.1"/>
    </source>
</evidence>
<feature type="region of interest" description="Disordered" evidence="1">
    <location>
        <begin position="1"/>
        <end position="25"/>
    </location>
</feature>